<dbReference type="OrthoDB" id="75177at2157"/>
<dbReference type="InterPro" id="IPR004101">
    <property type="entry name" value="Mur_ligase_C"/>
</dbReference>
<dbReference type="RefSeq" id="WP_211533754.1">
    <property type="nucleotide sequence ID" value="NZ_CP058560.1"/>
</dbReference>
<sequence length="483" mass="54372">MNHLETYYLAREIKGELIGDNKILKGVFNLLSDAKEGDIVIRHWVDENGIKIAAQKKVGCFITQNSRGKARETALKRGLNLIIVDKIELANAFALKWTIEKFAPDSKKVAITGTNGKSTTTHLIYHILKEGGYSVFTNTDSKSEFNTLIDPMVAKNISNFYQEHQGAKIEYLVIEVSEVQGWFDKVMKDHALLMTRAINPQVVVITNVALDHIGLVNSLDEAFEEISGGIKALDKGVAVLNHEDEMVVRMQQLLNFSVESFFFGEGSELEFQDSGIFYRGELLLEKSRLPFTSPHFIQNTLAAISTCISLNIPLEIIKKGLYTYKPLKRRFSILNSSPIIIDDFAHNPDGIKATIKSAVEITSGNLWVLCAIRGSRGKDINLINARALAETISLLKNNKKQEMEFEIYLTSSNDVVDHLNQVEYEEKEIFFQTLNDHDLNFKFFENLEESLNEILRAAHKDDTILLMGAQGMDPASEILDKLL</sequence>
<evidence type="ECO:0000259" key="4">
    <source>
        <dbReference type="Pfam" id="PF02875"/>
    </source>
</evidence>
<dbReference type="AlphaFoldDB" id="A0A8T8K2W4"/>
<dbReference type="Gene3D" id="3.90.190.20">
    <property type="entry name" value="Mur ligase, C-terminal domain"/>
    <property type="match status" value="1"/>
</dbReference>
<dbReference type="PANTHER" id="PTHR43445">
    <property type="entry name" value="UDP-N-ACETYLMURAMATE--L-ALANINE LIGASE-RELATED"/>
    <property type="match status" value="1"/>
</dbReference>
<gene>
    <name evidence="6" type="ORF">HYG87_02965</name>
</gene>
<evidence type="ECO:0000313" key="7">
    <source>
        <dbReference type="Proteomes" id="UP000681041"/>
    </source>
</evidence>
<dbReference type="Pfam" id="PF08245">
    <property type="entry name" value="Mur_ligase_M"/>
    <property type="match status" value="1"/>
</dbReference>
<protein>
    <submittedName>
        <fullName evidence="6">Mur ligase family protein</fullName>
    </submittedName>
</protein>
<dbReference type="Proteomes" id="UP000681041">
    <property type="component" value="Chromosome"/>
</dbReference>
<dbReference type="GO" id="GO:0005524">
    <property type="term" value="F:ATP binding"/>
    <property type="evidence" value="ECO:0007669"/>
    <property type="project" value="UniProtKB-KW"/>
</dbReference>
<keyword evidence="2" id="KW-0547">Nucleotide-binding</keyword>
<evidence type="ECO:0000313" key="6">
    <source>
        <dbReference type="EMBL" id="QUH22808.1"/>
    </source>
</evidence>
<keyword evidence="1 6" id="KW-0436">Ligase</keyword>
<keyword evidence="3" id="KW-0067">ATP-binding</keyword>
<dbReference type="GO" id="GO:0004326">
    <property type="term" value="F:tetrahydrofolylpolyglutamate synthase activity"/>
    <property type="evidence" value="ECO:0007669"/>
    <property type="project" value="InterPro"/>
</dbReference>
<keyword evidence="7" id="KW-1185">Reference proteome</keyword>
<dbReference type="InterPro" id="IPR036565">
    <property type="entry name" value="Mur-like_cat_sf"/>
</dbReference>
<reference evidence="6" key="1">
    <citation type="submission" date="2020-07" db="EMBL/GenBank/DDBJ databases">
        <title>Methanobacterium. sp. MethCan genome.</title>
        <authorList>
            <person name="Postec A."/>
            <person name="Quemeneur M."/>
        </authorList>
    </citation>
    <scope>NUCLEOTIDE SEQUENCE</scope>
    <source>
        <strain evidence="6">MethCAN</strain>
    </source>
</reference>
<dbReference type="PANTHER" id="PTHR43445:SF3">
    <property type="entry name" value="UDP-N-ACETYLMURAMATE--L-ALANINE LIGASE"/>
    <property type="match status" value="1"/>
</dbReference>
<evidence type="ECO:0000259" key="5">
    <source>
        <dbReference type="Pfam" id="PF08245"/>
    </source>
</evidence>
<dbReference type="GeneID" id="64819692"/>
<dbReference type="InterPro" id="IPR018109">
    <property type="entry name" value="Folylpolyglutamate_synth_CS"/>
</dbReference>
<evidence type="ECO:0000256" key="3">
    <source>
        <dbReference type="ARBA" id="ARBA00022840"/>
    </source>
</evidence>
<evidence type="ECO:0000256" key="2">
    <source>
        <dbReference type="ARBA" id="ARBA00022741"/>
    </source>
</evidence>
<dbReference type="Pfam" id="PF02875">
    <property type="entry name" value="Mur_ligase_C"/>
    <property type="match status" value="1"/>
</dbReference>
<dbReference type="InterPro" id="IPR036615">
    <property type="entry name" value="Mur_ligase_C_dom_sf"/>
</dbReference>
<dbReference type="KEGG" id="meme:HYG87_02965"/>
<evidence type="ECO:0000256" key="1">
    <source>
        <dbReference type="ARBA" id="ARBA00022598"/>
    </source>
</evidence>
<name>A0A8T8K2W4_9EURY</name>
<dbReference type="SUPFAM" id="SSF53623">
    <property type="entry name" value="MurD-like peptide ligases, catalytic domain"/>
    <property type="match status" value="1"/>
</dbReference>
<organism evidence="6 7">
    <name type="scientific">Methanobacterium alkalithermotolerans</name>
    <dbReference type="NCBI Taxonomy" id="2731220"/>
    <lineage>
        <taxon>Archaea</taxon>
        <taxon>Methanobacteriati</taxon>
        <taxon>Methanobacteriota</taxon>
        <taxon>Methanomada group</taxon>
        <taxon>Methanobacteria</taxon>
        <taxon>Methanobacteriales</taxon>
        <taxon>Methanobacteriaceae</taxon>
        <taxon>Methanobacterium</taxon>
    </lineage>
</organism>
<accession>A0A8T8K2W4</accession>
<dbReference type="InterPro" id="IPR013221">
    <property type="entry name" value="Mur_ligase_cen"/>
</dbReference>
<feature type="domain" description="Mur ligase central" evidence="5">
    <location>
        <begin position="111"/>
        <end position="306"/>
    </location>
</feature>
<dbReference type="Gene3D" id="3.40.1190.10">
    <property type="entry name" value="Mur-like, catalytic domain"/>
    <property type="match status" value="1"/>
</dbReference>
<feature type="domain" description="Mur ligase C-terminal" evidence="4">
    <location>
        <begin position="329"/>
        <end position="469"/>
    </location>
</feature>
<dbReference type="InterPro" id="IPR050061">
    <property type="entry name" value="MurCDEF_pg_biosynth"/>
</dbReference>
<dbReference type="SUPFAM" id="SSF53244">
    <property type="entry name" value="MurD-like peptide ligases, peptide-binding domain"/>
    <property type="match status" value="1"/>
</dbReference>
<proteinExistence type="predicted"/>
<dbReference type="PROSITE" id="PS01011">
    <property type="entry name" value="FOLYLPOLYGLU_SYNT_1"/>
    <property type="match status" value="1"/>
</dbReference>
<dbReference type="EMBL" id="CP058560">
    <property type="protein sequence ID" value="QUH22808.1"/>
    <property type="molecule type" value="Genomic_DNA"/>
</dbReference>